<feature type="domain" description="AB hydrolase-1" evidence="1">
    <location>
        <begin position="161"/>
        <end position="479"/>
    </location>
</feature>
<dbReference type="InterPro" id="IPR029058">
    <property type="entry name" value="AB_hydrolase_fold"/>
</dbReference>
<accession>A0A150GIM5</accession>
<dbReference type="PANTHER" id="PTHR43689:SF56">
    <property type="entry name" value="AB HYDROLASE-1 DOMAIN-CONTAINING PROTEIN"/>
    <property type="match status" value="1"/>
</dbReference>
<proteinExistence type="predicted"/>
<dbReference type="PANTHER" id="PTHR43689">
    <property type="entry name" value="HYDROLASE"/>
    <property type="match status" value="1"/>
</dbReference>
<dbReference type="InterPro" id="IPR000073">
    <property type="entry name" value="AB_hydrolase_1"/>
</dbReference>
<dbReference type="PRINTS" id="PR00412">
    <property type="entry name" value="EPOXHYDRLASE"/>
</dbReference>
<dbReference type="STRING" id="33097.A0A150GIM5"/>
<dbReference type="EMBL" id="LSYV01000021">
    <property type="protein sequence ID" value="KXZ49666.1"/>
    <property type="molecule type" value="Genomic_DNA"/>
</dbReference>
<dbReference type="AlphaFoldDB" id="A0A150GIM5"/>
<dbReference type="InterPro" id="IPR000639">
    <property type="entry name" value="Epox_hydrolase-like"/>
</dbReference>
<dbReference type="Gene3D" id="3.40.50.1820">
    <property type="entry name" value="alpha/beta hydrolase"/>
    <property type="match status" value="1"/>
</dbReference>
<protein>
    <recommendedName>
        <fullName evidence="1">AB hydrolase-1 domain-containing protein</fullName>
    </recommendedName>
</protein>
<dbReference type="GO" id="GO:0003824">
    <property type="term" value="F:catalytic activity"/>
    <property type="evidence" value="ECO:0007669"/>
    <property type="project" value="InterPro"/>
</dbReference>
<keyword evidence="3" id="KW-1185">Reference proteome</keyword>
<dbReference type="Pfam" id="PF12697">
    <property type="entry name" value="Abhydrolase_6"/>
    <property type="match status" value="1"/>
</dbReference>
<evidence type="ECO:0000259" key="1">
    <source>
        <dbReference type="Pfam" id="PF12697"/>
    </source>
</evidence>
<evidence type="ECO:0000313" key="2">
    <source>
        <dbReference type="EMBL" id="KXZ49666.1"/>
    </source>
</evidence>
<comment type="caution">
    <text evidence="2">The sequence shown here is derived from an EMBL/GenBank/DDBJ whole genome shotgun (WGS) entry which is preliminary data.</text>
</comment>
<gene>
    <name evidence="2" type="ORF">GPECTOR_20g523</name>
</gene>
<dbReference type="Proteomes" id="UP000075714">
    <property type="component" value="Unassembled WGS sequence"/>
</dbReference>
<organism evidence="2 3">
    <name type="scientific">Gonium pectorale</name>
    <name type="common">Green alga</name>
    <dbReference type="NCBI Taxonomy" id="33097"/>
    <lineage>
        <taxon>Eukaryota</taxon>
        <taxon>Viridiplantae</taxon>
        <taxon>Chlorophyta</taxon>
        <taxon>core chlorophytes</taxon>
        <taxon>Chlorophyceae</taxon>
        <taxon>CS clade</taxon>
        <taxon>Chlamydomonadales</taxon>
        <taxon>Volvocaceae</taxon>
        <taxon>Gonium</taxon>
    </lineage>
</organism>
<dbReference type="OrthoDB" id="19657at2759"/>
<dbReference type="SUPFAM" id="SSF53474">
    <property type="entry name" value="alpha/beta-Hydrolases"/>
    <property type="match status" value="1"/>
</dbReference>
<name>A0A150GIM5_GONPE</name>
<evidence type="ECO:0000313" key="3">
    <source>
        <dbReference type="Proteomes" id="UP000075714"/>
    </source>
</evidence>
<reference evidence="3" key="1">
    <citation type="journal article" date="2016" name="Nat. Commun.">
        <title>The Gonium pectorale genome demonstrates co-option of cell cycle regulation during the evolution of multicellularity.</title>
        <authorList>
            <person name="Hanschen E.R."/>
            <person name="Marriage T.N."/>
            <person name="Ferris P.J."/>
            <person name="Hamaji T."/>
            <person name="Toyoda A."/>
            <person name="Fujiyama A."/>
            <person name="Neme R."/>
            <person name="Noguchi H."/>
            <person name="Minakuchi Y."/>
            <person name="Suzuki M."/>
            <person name="Kawai-Toyooka H."/>
            <person name="Smith D.R."/>
            <person name="Sparks H."/>
            <person name="Anderson J."/>
            <person name="Bakaric R."/>
            <person name="Luria V."/>
            <person name="Karger A."/>
            <person name="Kirschner M.W."/>
            <person name="Durand P.M."/>
            <person name="Michod R.E."/>
            <person name="Nozaki H."/>
            <person name="Olson B.J."/>
        </authorList>
    </citation>
    <scope>NUCLEOTIDE SEQUENCE [LARGE SCALE GENOMIC DNA]</scope>
    <source>
        <strain evidence="3">NIES-2863</strain>
    </source>
</reference>
<sequence length="491" mass="51290">MRAHDTRQRAGRAAESVTLTDARTAAAPLQTAAATAPSLSAASAVGPAAAAAASAASASASRSDLNAALVKALVEQFQRESLPWIQDLVEPLLAGPPQPLTGTSPPEQLADPDSRFATVSGLRLHYKLRQPGEWADASAPERVGWRWAELQREAAEGAPTLLLLHGLNGSTFSWRLLMDDLAAYVSPLTGGCRVVAYDRPPYGLSQRPLGWPREQDNPYGLEGAARLTVGLLDEVTRGSRAGAGPATAAAGGGAEAAGGRGGGAAPAAAAAAGGGGGSGQAANPSRAVLVGHSAGAAVAVETALRYPDRVSGLVLVAPAIATDSRGFLARADLGQLLRFAWTRSLLSADGPGLNYVRRQVLRRVSEVEAGRLGVYSDEREVPQEVIDGYLRPLRAHDWDYGTLQAYRSFQVGGSPPPLERLRMPVLVVAGRQDGAVPLEAVQRVEAALRRRSGPGCVTESVVLDPCGHVPMDERPLETLQAIVDFVNRHCL</sequence>